<dbReference type="EMBL" id="JAARWN010000013">
    <property type="protein sequence ID" value="MBC1937088.1"/>
    <property type="molecule type" value="Genomic_DNA"/>
</dbReference>
<dbReference type="RefSeq" id="WP_185526575.1">
    <property type="nucleotide sequence ID" value="NZ_JAARWN010000013.1"/>
</dbReference>
<dbReference type="AlphaFoldDB" id="A0A7X1CQI6"/>
<gene>
    <name evidence="1" type="ORF">HCA69_11965</name>
</gene>
<sequence length="321" mass="36986">MERATSFEMEVVAGKTPVQYHIAKSSPASEYLLVCFAELDNADKPFDYLGEASNTDTHHRLFLMPPAKENNKITLAQYEKVTNELVESVAKKLKVNRKNIIITGYGESGTVAIYFAMRFHYNHTIAGDPKSLKNHYVFHQNVVKASLKGNQRVDHQFAQLHIEDFNRPQIYFYSGSSSKNYEDETKYLLDVLKDKQVLSTVCRRRNLGVAGFPDFLKSELCERTNQLTCEEIIAWQNDSKILAECVLPDYLMKDPSIEFAYYFYKIGEQEALHKTKYQKSPQYRYIAEDGGSYFVKVFIKRNKETITKNSGKIRITVAVDF</sequence>
<accession>A0A7X1CQI6</accession>
<reference evidence="1 2" key="1">
    <citation type="submission" date="2020-03" db="EMBL/GenBank/DDBJ databases">
        <title>Soil Listeria distribution.</title>
        <authorList>
            <person name="Liao J."/>
            <person name="Wiedmann M."/>
        </authorList>
    </citation>
    <scope>NUCLEOTIDE SEQUENCE [LARGE SCALE GENOMIC DNA]</scope>
    <source>
        <strain evidence="1 2">FSL L7-0741</strain>
    </source>
</reference>
<evidence type="ECO:0000313" key="2">
    <source>
        <dbReference type="Proteomes" id="UP000535908"/>
    </source>
</evidence>
<organism evidence="1 2">
    <name type="scientific">Listeria grandensis</name>
    <dbReference type="NCBI Taxonomy" id="1494963"/>
    <lineage>
        <taxon>Bacteria</taxon>
        <taxon>Bacillati</taxon>
        <taxon>Bacillota</taxon>
        <taxon>Bacilli</taxon>
        <taxon>Bacillales</taxon>
        <taxon>Listeriaceae</taxon>
        <taxon>Listeria</taxon>
    </lineage>
</organism>
<comment type="caution">
    <text evidence="1">The sequence shown here is derived from an EMBL/GenBank/DDBJ whole genome shotgun (WGS) entry which is preliminary data.</text>
</comment>
<evidence type="ECO:0000313" key="1">
    <source>
        <dbReference type="EMBL" id="MBC1937088.1"/>
    </source>
</evidence>
<dbReference type="Proteomes" id="UP000535908">
    <property type="component" value="Unassembled WGS sequence"/>
</dbReference>
<proteinExistence type="predicted"/>
<name>A0A7X1CQI6_9LIST</name>
<protein>
    <submittedName>
        <fullName evidence="1">Uncharacterized protein</fullName>
    </submittedName>
</protein>